<dbReference type="PROSITE" id="PS51257">
    <property type="entry name" value="PROKAR_LIPOPROTEIN"/>
    <property type="match status" value="1"/>
</dbReference>
<evidence type="ECO:0000313" key="3">
    <source>
        <dbReference type="EMBL" id="NYZ20378.1"/>
    </source>
</evidence>
<proteinExistence type="predicted"/>
<comment type="caution">
    <text evidence="3">The sequence shown here is derived from an EMBL/GenBank/DDBJ whole genome shotgun (WGS) entry which is preliminary data.</text>
</comment>
<protein>
    <submittedName>
        <fullName evidence="3">VWA domain-containing protein</fullName>
    </submittedName>
</protein>
<dbReference type="SUPFAM" id="SSF53300">
    <property type="entry name" value="vWA-like"/>
    <property type="match status" value="1"/>
</dbReference>
<dbReference type="PRINTS" id="PR01217">
    <property type="entry name" value="PRICHEXTENSN"/>
</dbReference>
<accession>A0ABX2TB24</accession>
<gene>
    <name evidence="3" type="ORF">HND93_11690</name>
</gene>
<dbReference type="RefSeq" id="WP_180282129.1">
    <property type="nucleotide sequence ID" value="NZ_JABFDB010000006.1"/>
</dbReference>
<reference evidence="3 4" key="1">
    <citation type="submission" date="2020-05" db="EMBL/GenBank/DDBJ databases">
        <title>Azospirillum oleiclasticum sp. nov, a nitrogen-fixing and heavy crude oil-emulsifying bacterium isolated from the crude oil of Yumen Oilfield.</title>
        <authorList>
            <person name="Wu D."/>
            <person name="Cai M."/>
            <person name="Zhang X."/>
        </authorList>
    </citation>
    <scope>NUCLEOTIDE SEQUENCE [LARGE SCALE GENOMIC DNA]</scope>
    <source>
        <strain evidence="3 4">ROY-1-1-2</strain>
    </source>
</reference>
<dbReference type="PROSITE" id="PS50234">
    <property type="entry name" value="VWFA"/>
    <property type="match status" value="1"/>
</dbReference>
<sequence>MAQLRAGTLLAGGLFAAFAVLAAVIGWLTLAACGVAIPGVGVLVNSCEAPSMPQQPDPGDAERLRGEALARELAQMERRLSLAPSCPPVAAAPPPPAPPPPVPPPVPPVAEAPPPPPPPPAERPAAPPPPAPPPPPAQVCGVKRSDSVVLLLDVSKSMQLSYDVPAATESRFYELMESIKSGSFLERLAAMPMASALEREMEAVPGPRRITLAKDALTSLVDAASQNVAFDFVTFAPCGPPQHRGHYPADRRAELKQAIRNTALNDSTSLAEAIRALPSLVARRSAGQGQAINVVLVSDGFDSCGGDPCAAAAAVERQRSDIDINVVAVSRAIEGLNCISRNTGGKFFQPRDTSQVAQLLARAAGQASPDSCR</sequence>
<dbReference type="EMBL" id="JABFDB010000006">
    <property type="protein sequence ID" value="NYZ20378.1"/>
    <property type="molecule type" value="Genomic_DNA"/>
</dbReference>
<dbReference type="Proteomes" id="UP000584642">
    <property type="component" value="Unassembled WGS sequence"/>
</dbReference>
<feature type="region of interest" description="Disordered" evidence="1">
    <location>
        <begin position="84"/>
        <end position="140"/>
    </location>
</feature>
<keyword evidence="4" id="KW-1185">Reference proteome</keyword>
<dbReference type="Gene3D" id="3.40.50.410">
    <property type="entry name" value="von Willebrand factor, type A domain"/>
    <property type="match status" value="1"/>
</dbReference>
<feature type="compositionally biased region" description="Pro residues" evidence="1">
    <location>
        <begin position="85"/>
        <end position="137"/>
    </location>
</feature>
<dbReference type="InterPro" id="IPR036465">
    <property type="entry name" value="vWFA_dom_sf"/>
</dbReference>
<name>A0ABX2TB24_9PROT</name>
<dbReference type="InterPro" id="IPR002035">
    <property type="entry name" value="VWF_A"/>
</dbReference>
<evidence type="ECO:0000256" key="1">
    <source>
        <dbReference type="SAM" id="MobiDB-lite"/>
    </source>
</evidence>
<evidence type="ECO:0000259" key="2">
    <source>
        <dbReference type="PROSITE" id="PS50234"/>
    </source>
</evidence>
<dbReference type="Pfam" id="PF00092">
    <property type="entry name" value="VWA"/>
    <property type="match status" value="1"/>
</dbReference>
<evidence type="ECO:0000313" key="4">
    <source>
        <dbReference type="Proteomes" id="UP000584642"/>
    </source>
</evidence>
<organism evidence="3 4">
    <name type="scientific">Azospirillum oleiclasticum</name>
    <dbReference type="NCBI Taxonomy" id="2735135"/>
    <lineage>
        <taxon>Bacteria</taxon>
        <taxon>Pseudomonadati</taxon>
        <taxon>Pseudomonadota</taxon>
        <taxon>Alphaproteobacteria</taxon>
        <taxon>Rhodospirillales</taxon>
        <taxon>Azospirillaceae</taxon>
        <taxon>Azospirillum</taxon>
    </lineage>
</organism>
<dbReference type="SMART" id="SM00327">
    <property type="entry name" value="VWA"/>
    <property type="match status" value="1"/>
</dbReference>
<dbReference type="CDD" id="cd00198">
    <property type="entry name" value="vWFA"/>
    <property type="match status" value="1"/>
</dbReference>
<feature type="domain" description="VWFA" evidence="2">
    <location>
        <begin position="147"/>
        <end position="363"/>
    </location>
</feature>